<name>A0A4Y3NIF6_PAEAU</name>
<proteinExistence type="predicted"/>
<accession>A0A4Y3NIF6</accession>
<gene>
    <name evidence="2" type="ORF">AAU01_16260</name>
</gene>
<keyword evidence="3" id="KW-1185">Reference proteome</keyword>
<sequence>MDPVIPFFSSMFSHDWENLGYPSLRAAKFWNGRSCGVACLQMVYAALVPHRRFLPSTITEELLADGSYSEASGWNHKGLAEHARRNGLSASTETFGAQEQLVQSVQEDGIFIASIGHSFDSDGASGHLAVVIGVSSSGNVHVHRPSSHHLTTGRDLVVDLQTFWEHFSGRGIRISKSS</sequence>
<evidence type="ECO:0000259" key="1">
    <source>
        <dbReference type="Pfam" id="PF13529"/>
    </source>
</evidence>
<dbReference type="AlphaFoldDB" id="A0A4Y3NIF6"/>
<dbReference type="Proteomes" id="UP000317715">
    <property type="component" value="Unassembled WGS sequence"/>
</dbReference>
<evidence type="ECO:0000313" key="3">
    <source>
        <dbReference type="Proteomes" id="UP000317715"/>
    </source>
</evidence>
<dbReference type="InterPro" id="IPR039564">
    <property type="entry name" value="Peptidase_C39-like"/>
</dbReference>
<comment type="caution">
    <text evidence="2">The sequence shown here is derived from an EMBL/GenBank/DDBJ whole genome shotgun (WGS) entry which is preliminary data.</text>
</comment>
<reference evidence="2 3" key="1">
    <citation type="submission" date="2019-06" db="EMBL/GenBank/DDBJ databases">
        <title>Whole genome shotgun sequence of Paenarthrobacter aurescens NBRC 12136.</title>
        <authorList>
            <person name="Hosoyama A."/>
            <person name="Uohara A."/>
            <person name="Ohji S."/>
            <person name="Ichikawa N."/>
        </authorList>
    </citation>
    <scope>NUCLEOTIDE SEQUENCE [LARGE SCALE GENOMIC DNA]</scope>
    <source>
        <strain evidence="2 3">NBRC 12136</strain>
    </source>
</reference>
<organism evidence="2 3">
    <name type="scientific">Paenarthrobacter aurescens</name>
    <name type="common">Arthrobacter aurescens</name>
    <dbReference type="NCBI Taxonomy" id="43663"/>
    <lineage>
        <taxon>Bacteria</taxon>
        <taxon>Bacillati</taxon>
        <taxon>Actinomycetota</taxon>
        <taxon>Actinomycetes</taxon>
        <taxon>Micrococcales</taxon>
        <taxon>Micrococcaceae</taxon>
        <taxon>Paenarthrobacter</taxon>
    </lineage>
</organism>
<evidence type="ECO:0000313" key="2">
    <source>
        <dbReference type="EMBL" id="GEB18871.1"/>
    </source>
</evidence>
<protein>
    <recommendedName>
        <fullName evidence="1">Peptidase C39-like domain-containing protein</fullName>
    </recommendedName>
</protein>
<dbReference type="Gene3D" id="3.90.70.10">
    <property type="entry name" value="Cysteine proteinases"/>
    <property type="match status" value="1"/>
</dbReference>
<feature type="domain" description="Peptidase C39-like" evidence="1">
    <location>
        <begin position="31"/>
        <end position="145"/>
    </location>
</feature>
<dbReference type="EMBL" id="BJMD01000008">
    <property type="protein sequence ID" value="GEB18871.1"/>
    <property type="molecule type" value="Genomic_DNA"/>
</dbReference>
<dbReference type="Pfam" id="PF13529">
    <property type="entry name" value="Peptidase_C39_2"/>
    <property type="match status" value="1"/>
</dbReference>